<keyword evidence="4" id="KW-0808">Transferase</keyword>
<dbReference type="SUPFAM" id="SSF53448">
    <property type="entry name" value="Nucleotide-diphospho-sugar transferases"/>
    <property type="match status" value="1"/>
</dbReference>
<keyword evidence="4" id="KW-0413">Isomerase</keyword>
<dbReference type="InterPro" id="IPR029044">
    <property type="entry name" value="Nucleotide-diphossugar_trans"/>
</dbReference>
<evidence type="ECO:0000313" key="5">
    <source>
        <dbReference type="Proteomes" id="UP001183619"/>
    </source>
</evidence>
<organism evidence="4 5">
    <name type="scientific">Corynebacterium felinum</name>
    <dbReference type="NCBI Taxonomy" id="131318"/>
    <lineage>
        <taxon>Bacteria</taxon>
        <taxon>Bacillati</taxon>
        <taxon>Actinomycetota</taxon>
        <taxon>Actinomycetes</taxon>
        <taxon>Mycobacteriales</taxon>
        <taxon>Corynebacteriaceae</taxon>
        <taxon>Corynebacterium</taxon>
    </lineage>
</organism>
<dbReference type="Gene3D" id="2.160.10.10">
    <property type="entry name" value="Hexapeptide repeat proteins"/>
    <property type="match status" value="1"/>
</dbReference>
<dbReference type="InterPro" id="IPR056729">
    <property type="entry name" value="GMPPB_C"/>
</dbReference>
<dbReference type="CDD" id="cd04181">
    <property type="entry name" value="NTP_transferase"/>
    <property type="match status" value="1"/>
</dbReference>
<dbReference type="EC" id="2.7.7.13" evidence="4"/>
<dbReference type="EMBL" id="JAVDYF010000001">
    <property type="protein sequence ID" value="MDR7354895.1"/>
    <property type="molecule type" value="Genomic_DNA"/>
</dbReference>
<accession>A0ABU2B8H1</accession>
<dbReference type="Proteomes" id="UP001183619">
    <property type="component" value="Unassembled WGS sequence"/>
</dbReference>
<comment type="similarity">
    <text evidence="1">Belongs to the transferase hexapeptide repeat family.</text>
</comment>
<evidence type="ECO:0000313" key="4">
    <source>
        <dbReference type="EMBL" id="MDR7354895.1"/>
    </source>
</evidence>
<keyword evidence="5" id="KW-1185">Reference proteome</keyword>
<dbReference type="InterPro" id="IPR005835">
    <property type="entry name" value="NTP_transferase_dom"/>
</dbReference>
<proteinExistence type="inferred from homology"/>
<gene>
    <name evidence="4" type="ORF">J2S37_001433</name>
</gene>
<dbReference type="Pfam" id="PF25087">
    <property type="entry name" value="GMPPB_C"/>
    <property type="match status" value="1"/>
</dbReference>
<feature type="domain" description="Nucleotidyl transferase" evidence="2">
    <location>
        <begin position="35"/>
        <end position="262"/>
    </location>
</feature>
<name>A0ABU2B8H1_9CORY</name>
<sequence>MNEAVNGGQSAPRVECGGRGVNAQDVSSLSRATDAVILVGGKGTRLRPLTVSTPKPMLPTAGVPFLKHLLARIKAAGITHVVLGTSFKAEVFEEYFGTGEDMGLEIEYVVEETALGTGGGIRNVYEKLRGDTVMVFNGDVLGGTDLSGILRAHHEKDADVTLHLVRVPDPRAFGCVPTDDNGRVLAFLEKTEDPPTDQINAGCYVFRRELIEQIPAGRVVSVERETFPKLLEENRRVFGYVDNAYWRDMGTPADFVRGSSDLVRGIAPSPLLVGRTGESLVDDSAMVKDGTLLLGGTVIGRGTEVGAGCRLDDVVVFDGVTIEPGAVIEDSIIAHGARIGANARIQGCVIGEGAQIGARCELKGGMRVWPGVEIPDNGIRFSSDA</sequence>
<dbReference type="PANTHER" id="PTHR22572">
    <property type="entry name" value="SUGAR-1-PHOSPHATE GUANYL TRANSFERASE"/>
    <property type="match status" value="1"/>
</dbReference>
<dbReference type="InterPro" id="IPR050486">
    <property type="entry name" value="Mannose-1P_guanyltransferase"/>
</dbReference>
<feature type="domain" description="Mannose-1-phosphate guanyltransferase C-terminal" evidence="3">
    <location>
        <begin position="277"/>
        <end position="366"/>
    </location>
</feature>
<evidence type="ECO:0000259" key="3">
    <source>
        <dbReference type="Pfam" id="PF25087"/>
    </source>
</evidence>
<comment type="caution">
    <text evidence="4">The sequence shown here is derived from an EMBL/GenBank/DDBJ whole genome shotgun (WGS) entry which is preliminary data.</text>
</comment>
<dbReference type="Pfam" id="PF00483">
    <property type="entry name" value="NTP_transferase"/>
    <property type="match status" value="1"/>
</dbReference>
<evidence type="ECO:0000256" key="1">
    <source>
        <dbReference type="ARBA" id="ARBA00007274"/>
    </source>
</evidence>
<dbReference type="GO" id="GO:0016853">
    <property type="term" value="F:isomerase activity"/>
    <property type="evidence" value="ECO:0007669"/>
    <property type="project" value="UniProtKB-KW"/>
</dbReference>
<evidence type="ECO:0000259" key="2">
    <source>
        <dbReference type="Pfam" id="PF00483"/>
    </source>
</evidence>
<protein>
    <submittedName>
        <fullName evidence="4">Mannose-1-phosphate guanylyltransferase</fullName>
        <ecNumber evidence="4">2.7.7.13</ecNumber>
    </submittedName>
</protein>
<dbReference type="GO" id="GO:0004475">
    <property type="term" value="F:mannose-1-phosphate guanylyltransferase (GTP) activity"/>
    <property type="evidence" value="ECO:0007669"/>
    <property type="project" value="UniProtKB-EC"/>
</dbReference>
<keyword evidence="4" id="KW-0548">Nucleotidyltransferase</keyword>
<dbReference type="Gene3D" id="3.90.550.10">
    <property type="entry name" value="Spore Coat Polysaccharide Biosynthesis Protein SpsA, Chain A"/>
    <property type="match status" value="1"/>
</dbReference>
<reference evidence="4 5" key="1">
    <citation type="submission" date="2023-07" db="EMBL/GenBank/DDBJ databases">
        <title>Sequencing the genomes of 1000 actinobacteria strains.</title>
        <authorList>
            <person name="Klenk H.-P."/>
        </authorList>
    </citation>
    <scope>NUCLEOTIDE SEQUENCE [LARGE SCALE GENOMIC DNA]</scope>
    <source>
        <strain evidence="4 5">DSM 44508</strain>
    </source>
</reference>